<evidence type="ECO:0000256" key="3">
    <source>
        <dbReference type="ARBA" id="ARBA00023110"/>
    </source>
</evidence>
<sequence>MLANGGDEEDRRNRRNQSSLPQTLKHFHRDLLAGAVMGGVVHTIVAPIESTCLIRDVFKKPKWISPMNHALRPTPTLVREQRERWCSIPAVLEDAGQKPFSFQIGKGAVIKGWDEGVIGMQIGEVARILFLDSEMRLDMVKGLLSLIVKSASGLVEKGIEQFLIRGLGDLGMFLSRDKSFLDLQAIVKLGIQFLDSEMRLDMVKGLLSLIVKSASGLVEKGIEQFLIRGLGDLGMFLSRDKSLYPNNKLQSDFASAFLLKIRDLGTLTKEPKWKIHRFVISSSTLVE</sequence>
<evidence type="ECO:0000256" key="2">
    <source>
        <dbReference type="ARBA" id="ARBA00013194"/>
    </source>
</evidence>
<evidence type="ECO:0000256" key="4">
    <source>
        <dbReference type="ARBA" id="ARBA00023235"/>
    </source>
</evidence>
<dbReference type="Proteomes" id="UP000712281">
    <property type="component" value="Unassembled WGS sequence"/>
</dbReference>
<dbReference type="SUPFAM" id="SSF54534">
    <property type="entry name" value="FKBP-like"/>
    <property type="match status" value="1"/>
</dbReference>
<dbReference type="InterPro" id="IPR046357">
    <property type="entry name" value="PPIase_dom_sf"/>
</dbReference>
<dbReference type="Gene3D" id="3.10.50.40">
    <property type="match status" value="1"/>
</dbReference>
<evidence type="ECO:0000256" key="1">
    <source>
        <dbReference type="ARBA" id="ARBA00000971"/>
    </source>
</evidence>
<organism evidence="8 9">
    <name type="scientific">Brassica cretica</name>
    <name type="common">Mustard</name>
    <dbReference type="NCBI Taxonomy" id="69181"/>
    <lineage>
        <taxon>Eukaryota</taxon>
        <taxon>Viridiplantae</taxon>
        <taxon>Streptophyta</taxon>
        <taxon>Embryophyta</taxon>
        <taxon>Tracheophyta</taxon>
        <taxon>Spermatophyta</taxon>
        <taxon>Magnoliopsida</taxon>
        <taxon>eudicotyledons</taxon>
        <taxon>Gunneridae</taxon>
        <taxon>Pentapetalae</taxon>
        <taxon>rosids</taxon>
        <taxon>malvids</taxon>
        <taxon>Brassicales</taxon>
        <taxon>Brassicaceae</taxon>
        <taxon>Brassiceae</taxon>
        <taxon>Brassica</taxon>
    </lineage>
</organism>
<dbReference type="GO" id="GO:0005737">
    <property type="term" value="C:cytoplasm"/>
    <property type="evidence" value="ECO:0007669"/>
    <property type="project" value="TreeGrafter"/>
</dbReference>
<dbReference type="AlphaFoldDB" id="A0A8S9JAM8"/>
<evidence type="ECO:0000256" key="6">
    <source>
        <dbReference type="SAM" id="MobiDB-lite"/>
    </source>
</evidence>
<dbReference type="Pfam" id="PF04510">
    <property type="entry name" value="DUF577"/>
    <property type="match status" value="2"/>
</dbReference>
<evidence type="ECO:0000313" key="8">
    <source>
        <dbReference type="EMBL" id="KAF2578522.1"/>
    </source>
</evidence>
<comment type="caution">
    <text evidence="8">The sequence shown here is derived from an EMBL/GenBank/DDBJ whole genome shotgun (WGS) entry which is preliminary data.</text>
</comment>
<dbReference type="PROSITE" id="PS50059">
    <property type="entry name" value="FKBP_PPIASE"/>
    <property type="match status" value="1"/>
</dbReference>
<feature type="domain" description="PPIase FKBP-type" evidence="7">
    <location>
        <begin position="93"/>
        <end position="128"/>
    </location>
</feature>
<dbReference type="InterPro" id="IPR007598">
    <property type="entry name" value="DUF577"/>
</dbReference>
<accession>A0A8S9JAM8</accession>
<name>A0A8S9JAM8_BRACR</name>
<feature type="region of interest" description="Disordered" evidence="6">
    <location>
        <begin position="1"/>
        <end position="20"/>
    </location>
</feature>
<evidence type="ECO:0000313" key="9">
    <source>
        <dbReference type="Proteomes" id="UP000712281"/>
    </source>
</evidence>
<comment type="catalytic activity">
    <reaction evidence="1 5">
        <text>[protein]-peptidylproline (omega=180) = [protein]-peptidylproline (omega=0)</text>
        <dbReference type="Rhea" id="RHEA:16237"/>
        <dbReference type="Rhea" id="RHEA-COMP:10747"/>
        <dbReference type="Rhea" id="RHEA-COMP:10748"/>
        <dbReference type="ChEBI" id="CHEBI:83833"/>
        <dbReference type="ChEBI" id="CHEBI:83834"/>
        <dbReference type="EC" id="5.2.1.8"/>
    </reaction>
</comment>
<evidence type="ECO:0000256" key="5">
    <source>
        <dbReference type="PROSITE-ProRule" id="PRU00277"/>
    </source>
</evidence>
<dbReference type="InterPro" id="IPR050689">
    <property type="entry name" value="FKBP-type_PPIase"/>
</dbReference>
<dbReference type="GO" id="GO:0003755">
    <property type="term" value="F:peptidyl-prolyl cis-trans isomerase activity"/>
    <property type="evidence" value="ECO:0007669"/>
    <property type="project" value="UniProtKB-KW"/>
</dbReference>
<keyword evidence="4 5" id="KW-0413">Isomerase</keyword>
<gene>
    <name evidence="8" type="ORF">F2Q68_00003211</name>
</gene>
<dbReference type="InterPro" id="IPR001179">
    <property type="entry name" value="PPIase_FKBP_dom"/>
</dbReference>
<dbReference type="PANTHER" id="PTHR10516:SF443">
    <property type="entry name" value="FK506-BINDING PROTEIN 59-RELATED"/>
    <property type="match status" value="1"/>
</dbReference>
<keyword evidence="3 5" id="KW-0697">Rotamase</keyword>
<dbReference type="PANTHER" id="PTHR10516">
    <property type="entry name" value="PEPTIDYL-PROLYL CIS-TRANS ISOMERASE"/>
    <property type="match status" value="1"/>
</dbReference>
<protein>
    <recommendedName>
        <fullName evidence="2 5">peptidylprolyl isomerase</fullName>
        <ecNumber evidence="2 5">5.2.1.8</ecNumber>
    </recommendedName>
</protein>
<evidence type="ECO:0000259" key="7">
    <source>
        <dbReference type="PROSITE" id="PS50059"/>
    </source>
</evidence>
<reference evidence="8" key="1">
    <citation type="submission" date="2019-12" db="EMBL/GenBank/DDBJ databases">
        <title>Genome sequencing and annotation of Brassica cretica.</title>
        <authorList>
            <person name="Studholme D.J."/>
            <person name="Sarris P.F."/>
        </authorList>
    </citation>
    <scope>NUCLEOTIDE SEQUENCE</scope>
    <source>
        <strain evidence="8">PFS-001/15</strain>
        <tissue evidence="8">Leaf</tissue>
    </source>
</reference>
<proteinExistence type="predicted"/>
<dbReference type="EC" id="5.2.1.8" evidence="2 5"/>
<dbReference type="EMBL" id="QGKW02001660">
    <property type="protein sequence ID" value="KAF2578522.1"/>
    <property type="molecule type" value="Genomic_DNA"/>
</dbReference>